<dbReference type="EMBL" id="CAJNOK010033437">
    <property type="protein sequence ID" value="CAF1494255.1"/>
    <property type="molecule type" value="Genomic_DNA"/>
</dbReference>
<dbReference type="EMBL" id="CAJNOQ010007217">
    <property type="protein sequence ID" value="CAF1161413.1"/>
    <property type="molecule type" value="Genomic_DNA"/>
</dbReference>
<dbReference type="AlphaFoldDB" id="A0A814TLJ1"/>
<evidence type="ECO:0000313" key="6">
    <source>
        <dbReference type="Proteomes" id="UP000663829"/>
    </source>
</evidence>
<organism evidence="2 6">
    <name type="scientific">Didymodactylos carnosus</name>
    <dbReference type="NCBI Taxonomy" id="1234261"/>
    <lineage>
        <taxon>Eukaryota</taxon>
        <taxon>Metazoa</taxon>
        <taxon>Spiralia</taxon>
        <taxon>Gnathifera</taxon>
        <taxon>Rotifera</taxon>
        <taxon>Eurotatoria</taxon>
        <taxon>Bdelloidea</taxon>
        <taxon>Philodinida</taxon>
        <taxon>Philodinidae</taxon>
        <taxon>Didymodactylos</taxon>
    </lineage>
</organism>
<evidence type="ECO:0000256" key="1">
    <source>
        <dbReference type="SAM" id="MobiDB-lite"/>
    </source>
</evidence>
<gene>
    <name evidence="2" type="ORF">GPM918_LOCUS21700</name>
    <name evidence="3" type="ORF">OVA965_LOCUS36645</name>
    <name evidence="4" type="ORF">SRO942_LOCUS21697</name>
    <name evidence="5" type="ORF">TMI583_LOCUS37669</name>
</gene>
<dbReference type="Proteomes" id="UP000682733">
    <property type="component" value="Unassembled WGS sequence"/>
</dbReference>
<dbReference type="Proteomes" id="UP000663829">
    <property type="component" value="Unassembled WGS sequence"/>
</dbReference>
<feature type="region of interest" description="Disordered" evidence="1">
    <location>
        <begin position="1"/>
        <end position="40"/>
    </location>
</feature>
<accession>A0A814TLJ1</accession>
<name>A0A814TLJ1_9BILA</name>
<evidence type="ECO:0000313" key="4">
    <source>
        <dbReference type="EMBL" id="CAF3925016.1"/>
    </source>
</evidence>
<proteinExistence type="predicted"/>
<evidence type="ECO:0000313" key="3">
    <source>
        <dbReference type="EMBL" id="CAF1494255.1"/>
    </source>
</evidence>
<keyword evidence="6" id="KW-1185">Reference proteome</keyword>
<dbReference type="Proteomes" id="UP000677228">
    <property type="component" value="Unassembled WGS sequence"/>
</dbReference>
<protein>
    <submittedName>
        <fullName evidence="2">Uncharacterized protein</fullName>
    </submittedName>
</protein>
<reference evidence="2" key="1">
    <citation type="submission" date="2021-02" db="EMBL/GenBank/DDBJ databases">
        <authorList>
            <person name="Nowell W R."/>
        </authorList>
    </citation>
    <scope>NUCLEOTIDE SEQUENCE</scope>
</reference>
<dbReference type="InterPro" id="IPR012337">
    <property type="entry name" value="RNaseH-like_sf"/>
</dbReference>
<dbReference type="EMBL" id="CAJOBA010055417">
    <property type="protein sequence ID" value="CAF4283405.1"/>
    <property type="molecule type" value="Genomic_DNA"/>
</dbReference>
<evidence type="ECO:0000313" key="2">
    <source>
        <dbReference type="EMBL" id="CAF1161413.1"/>
    </source>
</evidence>
<sequence>MIKVSLADEDEEEMEDRENEDDETSNDAMEDDVEGNDEKMNQIEPLQLETENNVNDDDIEDSFIEGVVENIHDLSVDYCQQTVEDVLSKCRTLIKVIKKGAILTAFAEENRWNPTYYILETLNIYHEILHALFSSKYKFDITKKQREKLADCELNSDCWVTIESLLVILKPFDMGTKLISGST</sequence>
<feature type="compositionally biased region" description="Acidic residues" evidence="1">
    <location>
        <begin position="7"/>
        <end position="35"/>
    </location>
</feature>
<dbReference type="SUPFAM" id="SSF53098">
    <property type="entry name" value="Ribonuclease H-like"/>
    <property type="match status" value="1"/>
</dbReference>
<dbReference type="EMBL" id="CAJOBC010007217">
    <property type="protein sequence ID" value="CAF3925016.1"/>
    <property type="molecule type" value="Genomic_DNA"/>
</dbReference>
<evidence type="ECO:0000313" key="5">
    <source>
        <dbReference type="EMBL" id="CAF4283405.1"/>
    </source>
</evidence>
<dbReference type="Proteomes" id="UP000681722">
    <property type="component" value="Unassembled WGS sequence"/>
</dbReference>
<comment type="caution">
    <text evidence="2">The sequence shown here is derived from an EMBL/GenBank/DDBJ whole genome shotgun (WGS) entry which is preliminary data.</text>
</comment>